<feature type="compositionally biased region" description="Polar residues" evidence="1">
    <location>
        <begin position="804"/>
        <end position="818"/>
    </location>
</feature>
<gene>
    <name evidence="2" type="primary">Cnig_chr_X.g25678</name>
    <name evidence="2" type="ORF">B9Z55_025678</name>
</gene>
<comment type="caution">
    <text evidence="2">The sequence shown here is derived from an EMBL/GenBank/DDBJ whole genome shotgun (WGS) entry which is preliminary data.</text>
</comment>
<accession>A0A2G5SZN5</accession>
<name>A0A2G5SZN5_9PELO</name>
<protein>
    <submittedName>
        <fullName evidence="2">Uncharacterized protein</fullName>
    </submittedName>
</protein>
<organism evidence="2 3">
    <name type="scientific">Caenorhabditis nigoni</name>
    <dbReference type="NCBI Taxonomy" id="1611254"/>
    <lineage>
        <taxon>Eukaryota</taxon>
        <taxon>Metazoa</taxon>
        <taxon>Ecdysozoa</taxon>
        <taxon>Nematoda</taxon>
        <taxon>Chromadorea</taxon>
        <taxon>Rhabditida</taxon>
        <taxon>Rhabditina</taxon>
        <taxon>Rhabditomorpha</taxon>
        <taxon>Rhabditoidea</taxon>
        <taxon>Rhabditidae</taxon>
        <taxon>Peloderinae</taxon>
        <taxon>Caenorhabditis</taxon>
    </lineage>
</organism>
<evidence type="ECO:0000313" key="3">
    <source>
        <dbReference type="Proteomes" id="UP000230233"/>
    </source>
</evidence>
<dbReference type="Proteomes" id="UP000230233">
    <property type="component" value="Chromosome X"/>
</dbReference>
<feature type="compositionally biased region" description="Polar residues" evidence="1">
    <location>
        <begin position="709"/>
        <end position="734"/>
    </location>
</feature>
<proteinExistence type="predicted"/>
<sequence>MAHKFVACDAARERKNRELERAKFEADVLANNIQPNIETKITENHFSFNYVSHPSLFQDGSSNPFRSCRLCASQSWLQQRFLSSSMQNGHFQSNQPNGGYYPSPTESRDSGVYTSSPSNGYGGSQNIQYIPASYPCDVSYASVIPPGEPQIHYPSQGVRHSRLSTSKGTTIGHVTISLKNKTTTMKLTLTKSPSIPIIQCSNTVMDHPKLCLEYLSKKQTLNAKPRIRTTIEGEPNSERNPQIVCGQHGKPQSVVGVDNGNKDTPQKVSKNVATLPVALKKPAESLESTNFDTEKVEKQDTSDEATVTVAKQRNSEAVLPTAPESAEFVEEVKPPSIGTPVEDKIQTTTGLELEKDSSIVTDDVSVASDTDLNCDVSNSKSTQAMERSDVDAEGLKDQYTSDEATLLLLPHASDSAKFVVEAKLLPSIGTTVRDNIQTTTEFELEKESPIVTDDVSGASNRDLNCELSKLDKPLQSTETTDFDTDVLKDQFTSDEATVTLLPHAPDSAKFVVEAKLLPSIETTAECDIQTTTELPVEMSEILLLQHEKPQSIIGMENGKNDQKLQISQTKDVDTRPNVAEDMTGVSNTESDPSKLEKPVMSTPIKPSDVETKEHKGHTTSDDGATEPNISEFIDEMVEDPEFPALASKALDSVEKCSNNADVAVVEKEKPSKPLMSEVLLAAIKKDVGTVNPCWNAVPIVQQYPKQLKNKNLTDTDSMTTKSQGSKPTPSYQIRKSQEPFRNKKPEAPNKYLSANQKQDSNSGWKTVKSSSKDTNNTEKLAVPAEQPPVAKEGKKSPSSEKQKGLTTASSISPTLKTEQSVKENLAESTIDTPDQPEKSQVSKSSQKKSMKNKRRTKSPKLPNRRSSRFDTLLEQFKEEDKKSAEKNGEVREVVSETANGNRKKRTIRQYQEEKWQYEAEKEEAERNGQELIDWVENEEKRMEISVNFGLPLFFVELEDCVKNRSPMFNWPECPVRDRSESEGNHSAA</sequence>
<feature type="compositionally biased region" description="Polar residues" evidence="1">
    <location>
        <begin position="752"/>
        <end position="778"/>
    </location>
</feature>
<dbReference type="EMBL" id="PDUG01000006">
    <property type="protein sequence ID" value="PIC20497.1"/>
    <property type="molecule type" value="Genomic_DNA"/>
</dbReference>
<feature type="compositionally biased region" description="Basic and acidic residues" evidence="1">
    <location>
        <begin position="607"/>
        <end position="620"/>
    </location>
</feature>
<feature type="compositionally biased region" description="Basic and acidic residues" evidence="1">
    <location>
        <begin position="735"/>
        <end position="747"/>
    </location>
</feature>
<feature type="region of interest" description="Disordered" evidence="1">
    <location>
        <begin position="556"/>
        <end position="627"/>
    </location>
</feature>
<feature type="compositionally biased region" description="Basic residues" evidence="1">
    <location>
        <begin position="845"/>
        <end position="866"/>
    </location>
</feature>
<evidence type="ECO:0000313" key="2">
    <source>
        <dbReference type="EMBL" id="PIC20497.1"/>
    </source>
</evidence>
<feature type="compositionally biased region" description="Polar residues" evidence="1">
    <location>
        <begin position="87"/>
        <end position="97"/>
    </location>
</feature>
<feature type="compositionally biased region" description="Basic and acidic residues" evidence="1">
    <location>
        <begin position="875"/>
        <end position="894"/>
    </location>
</feature>
<feature type="region of interest" description="Disordered" evidence="1">
    <location>
        <begin position="708"/>
        <end position="905"/>
    </location>
</feature>
<feature type="region of interest" description="Disordered" evidence="1">
    <location>
        <begin position="87"/>
        <end position="118"/>
    </location>
</feature>
<evidence type="ECO:0000256" key="1">
    <source>
        <dbReference type="SAM" id="MobiDB-lite"/>
    </source>
</evidence>
<keyword evidence="3" id="KW-1185">Reference proteome</keyword>
<reference evidence="3" key="1">
    <citation type="submission" date="2017-10" db="EMBL/GenBank/DDBJ databases">
        <title>Rapid genome shrinkage in a self-fertile nematode reveals novel sperm competition proteins.</title>
        <authorList>
            <person name="Yin D."/>
            <person name="Schwarz E.M."/>
            <person name="Thomas C.G."/>
            <person name="Felde R.L."/>
            <person name="Korf I.F."/>
            <person name="Cutter A.D."/>
            <person name="Schartner C.M."/>
            <person name="Ralston E.J."/>
            <person name="Meyer B.J."/>
            <person name="Haag E.S."/>
        </authorList>
    </citation>
    <scope>NUCLEOTIDE SEQUENCE [LARGE SCALE GENOMIC DNA]</scope>
    <source>
        <strain evidence="3">JU1422</strain>
    </source>
</reference>
<feature type="compositionally biased region" description="Basic and acidic residues" evidence="1">
    <location>
        <begin position="791"/>
        <end position="803"/>
    </location>
</feature>
<dbReference type="AlphaFoldDB" id="A0A2G5SZN5"/>